<gene>
    <name evidence="2" type="ORF">FHG12_16680</name>
</gene>
<dbReference type="RefSeq" id="WP_139516806.1">
    <property type="nucleotide sequence ID" value="NZ_CP040896.1"/>
</dbReference>
<sequence>MNAVQPSRAVPRQVPVWALCLWLLLGAHPGRAQHKPTTKEEKPGKSCYLFASFRKDGEDGLHLCWSNNAYTWYSLKNDQSFLVPAVGEQKIMRDPCLYQGPDGTFHLVWTTAWRGQTIGYSSSKDLVHWTEQVALPVMADEPDCMYAWAPEIRYDATQKDYLIYWSSALKSEQRPDSTGKLRHYARTYAVHTRDFKRFSKPTLFFNPGHAQIDASLLADHGKYLLFFKYAYRGIAYAVADNFNGPWRETQPPFTNDDWEGPWPMKVGKDYLVYIDNFKSKSRMGAWRSSDLLHWTDVSAEIHFPVEQLHGSVLPVSGKLVQLLLQQSL</sequence>
<dbReference type="SUPFAM" id="SSF75005">
    <property type="entry name" value="Arabinanase/levansucrase/invertase"/>
    <property type="match status" value="1"/>
</dbReference>
<dbReference type="Gene3D" id="2.115.10.20">
    <property type="entry name" value="Glycosyl hydrolase domain, family 43"/>
    <property type="match status" value="1"/>
</dbReference>
<dbReference type="InterPro" id="IPR023296">
    <property type="entry name" value="Glyco_hydro_beta-prop_sf"/>
</dbReference>
<dbReference type="KEGG" id="hyj:FHG12_16680"/>
<dbReference type="PANTHER" id="PTHR43301">
    <property type="entry name" value="ARABINAN ENDO-1,5-ALPHA-L-ARABINOSIDASE"/>
    <property type="match status" value="1"/>
</dbReference>
<name>A0A5B8A5X2_9BACT</name>
<dbReference type="EMBL" id="CP040896">
    <property type="protein sequence ID" value="QDA61632.1"/>
    <property type="molecule type" value="Genomic_DNA"/>
</dbReference>
<organism evidence="2 3">
    <name type="scientific">Hymenobacter jejuensis</name>
    <dbReference type="NCBI Taxonomy" id="2502781"/>
    <lineage>
        <taxon>Bacteria</taxon>
        <taxon>Pseudomonadati</taxon>
        <taxon>Bacteroidota</taxon>
        <taxon>Cytophagia</taxon>
        <taxon>Cytophagales</taxon>
        <taxon>Hymenobacteraceae</taxon>
        <taxon>Hymenobacter</taxon>
    </lineage>
</organism>
<proteinExistence type="predicted"/>
<reference evidence="2 3" key="1">
    <citation type="submission" date="2019-06" db="EMBL/GenBank/DDBJ databases">
        <authorList>
            <person name="Srinivasan S."/>
        </authorList>
    </citation>
    <scope>NUCLEOTIDE SEQUENCE [LARGE SCALE GENOMIC DNA]</scope>
    <source>
        <strain evidence="2 3">17J68-5</strain>
    </source>
</reference>
<dbReference type="Proteomes" id="UP000305398">
    <property type="component" value="Chromosome"/>
</dbReference>
<dbReference type="OrthoDB" id="9758923at2"/>
<dbReference type="Pfam" id="PF22847">
    <property type="entry name" value="BT_3657-like_N"/>
    <property type="match status" value="1"/>
</dbReference>
<dbReference type="AlphaFoldDB" id="A0A5B8A5X2"/>
<dbReference type="InterPro" id="IPR055133">
    <property type="entry name" value="BT_3657-like_N"/>
</dbReference>
<feature type="domain" description="Arabinosidase BT-3657-like N-terminal" evidence="1">
    <location>
        <begin position="43"/>
        <end position="133"/>
    </location>
</feature>
<protein>
    <submittedName>
        <fullName evidence="2">Glycosyl hydrolase</fullName>
    </submittedName>
</protein>
<keyword evidence="2" id="KW-0378">Hydrolase</keyword>
<evidence type="ECO:0000313" key="2">
    <source>
        <dbReference type="EMBL" id="QDA61632.1"/>
    </source>
</evidence>
<evidence type="ECO:0000259" key="1">
    <source>
        <dbReference type="Pfam" id="PF22847"/>
    </source>
</evidence>
<dbReference type="InterPro" id="IPR050727">
    <property type="entry name" value="GH43_arabinanases"/>
</dbReference>
<dbReference type="GO" id="GO:0016787">
    <property type="term" value="F:hydrolase activity"/>
    <property type="evidence" value="ECO:0007669"/>
    <property type="project" value="UniProtKB-KW"/>
</dbReference>
<evidence type="ECO:0000313" key="3">
    <source>
        <dbReference type="Proteomes" id="UP000305398"/>
    </source>
</evidence>
<dbReference type="PANTHER" id="PTHR43301:SF3">
    <property type="entry name" value="ARABINAN ENDO-1,5-ALPHA-L-ARABINOSIDASE A-RELATED"/>
    <property type="match status" value="1"/>
</dbReference>
<keyword evidence="3" id="KW-1185">Reference proteome</keyword>
<dbReference type="CDD" id="cd08983">
    <property type="entry name" value="GH43_Bt3655-like"/>
    <property type="match status" value="1"/>
</dbReference>
<accession>A0A5B8A5X2</accession>